<evidence type="ECO:0008006" key="4">
    <source>
        <dbReference type="Google" id="ProtNLM"/>
    </source>
</evidence>
<evidence type="ECO:0000256" key="1">
    <source>
        <dbReference type="SAM" id="MobiDB-lite"/>
    </source>
</evidence>
<feature type="region of interest" description="Disordered" evidence="1">
    <location>
        <begin position="25"/>
        <end position="61"/>
    </location>
</feature>
<dbReference type="Proteomes" id="UP000623250">
    <property type="component" value="Unassembled WGS sequence"/>
</dbReference>
<reference evidence="2 3" key="1">
    <citation type="submission" date="2020-12" db="EMBL/GenBank/DDBJ databases">
        <title>Revised draft genomes of Rhodomicrobium vannielii ATCC 17100 and Rhodomicrobium udaipurense JA643.</title>
        <authorList>
            <person name="Conners E.M."/>
            <person name="Davenport E.J."/>
            <person name="Bose A."/>
        </authorList>
    </citation>
    <scope>NUCLEOTIDE SEQUENCE [LARGE SCALE GENOMIC DNA]</scope>
    <source>
        <strain evidence="2 3">JA643</strain>
    </source>
</reference>
<accession>A0A8I1GII8</accession>
<feature type="compositionally biased region" description="Basic and acidic residues" evidence="1">
    <location>
        <begin position="36"/>
        <end position="61"/>
    </location>
</feature>
<evidence type="ECO:0000313" key="3">
    <source>
        <dbReference type="Proteomes" id="UP000623250"/>
    </source>
</evidence>
<dbReference type="EMBL" id="JAEMUK010000024">
    <property type="protein sequence ID" value="MBJ7543997.1"/>
    <property type="molecule type" value="Genomic_DNA"/>
</dbReference>
<gene>
    <name evidence="2" type="ORF">JDN41_10555</name>
</gene>
<dbReference type="RefSeq" id="WP_199502413.1">
    <property type="nucleotide sequence ID" value="NZ_JAEMUK010000024.1"/>
</dbReference>
<dbReference type="AlphaFoldDB" id="A0A8I1GII8"/>
<sequence length="61" mass="7041">MTREREISAEHVTNNAEVRKTLINRGIRPESLSPAEDVKKVERRIASENKKSLAKPERLEE</sequence>
<proteinExistence type="predicted"/>
<comment type="caution">
    <text evidence="2">The sequence shown here is derived from an EMBL/GenBank/DDBJ whole genome shotgun (WGS) entry which is preliminary data.</text>
</comment>
<evidence type="ECO:0000313" key="2">
    <source>
        <dbReference type="EMBL" id="MBJ7543997.1"/>
    </source>
</evidence>
<name>A0A8I1GII8_9HYPH</name>
<protein>
    <recommendedName>
        <fullName evidence="4">DNA-damage-inducible protein D</fullName>
    </recommendedName>
</protein>
<keyword evidence="3" id="KW-1185">Reference proteome</keyword>
<organism evidence="2 3">
    <name type="scientific">Rhodomicrobium udaipurense</name>
    <dbReference type="NCBI Taxonomy" id="1202716"/>
    <lineage>
        <taxon>Bacteria</taxon>
        <taxon>Pseudomonadati</taxon>
        <taxon>Pseudomonadota</taxon>
        <taxon>Alphaproteobacteria</taxon>
        <taxon>Hyphomicrobiales</taxon>
        <taxon>Hyphomicrobiaceae</taxon>
        <taxon>Rhodomicrobium</taxon>
    </lineage>
</organism>